<sequence>MMNRLFNKTTNDSNKLNDSLFDRFKRWFGLIKRWRHTSIPQGQLLLNLKSTNTNGIMCVSDIPFIIPRQIDDIRKQPRAGFERARLRILRMDEYLVSSEEKSKARQRRERDTSLGIRALAEAAYTMQKIAFREVLSTDETLPIIGKKLLEDDEEDEDEDEHSSVDKYLRQTGKIDPITDFHEVQDLVEFDRALAKHRLEIGHKPTNKPSDMIYLKFCLMLEIQRDEYESCLRIILHDIIFKYHLSDFRLRCEMHIRKPVEHDFVLEKVVHDSHLQENYSVEFVLWSGDWIVQQEVELYIVMKIEPVPANKFLKVKFWDMAHLHVRNIPHGSSRVFLRELTPVSRPHKILSRHIHIGQVEIEGAYWSATQQISIHIIKVSHSQVERLLRAPEIFVELIFQGPFDIYDIKRTKVADRSLTPKFDEEFFFQIPPKVAVSDITVDLIFLERSSLHLHPIVHGTLTLSKHTDWFPVRKFWTDIEENPNNMNVTESEITTKHRESSPALNVYLRIRPFIGNELERGESQKLIDILDDKHIAVRLPPTINNTLRVLPTSYNEYEVTRIFDQECTQQELFEQILQQPTDEIFTGSNWLLCTLGLTNSGKTHTMFGTNDDPGLIPQCLQRIFRNVGSNIDDNVVFKPIGLENMIPTIDCDLNMEVAVRNYIFKDDKSRLRLPTIIQRQNQVEDLSVEDERYSIWISFFELYNENILDLLVQPKDMKTRKNLRLMQNDHSTIIKNLIQIPVFDLKEAENIIRFGFANRSTSKTNLNEASSRSHAILCITLISINEFDEEPTMSHMYVCDLAGNEPSNSGIGKQLTETCNINTSLMTFKDCIRVLNENQTSKKQMLVPYRNSVLTSIFRPFFIGRGRTIICCNINPCATFITQTNDLMKFSALAQKTIIVPNEAKIANSAVIRHQRKSKNKGPKRLGRHSVSKEKNMSRFDQTESMNESINEKSISYWKFCAKKALDILQKQASNRRNFLIERHQERIQMVEYLLNQREQIEILTDDKQSLTKQNEILSKNLRLEQDKQLRMQQQYNALVLNESQHRQKLLNIEKDRHEQNRLHQEEVQSLRKQLKVVQEQFEHLTDEHTKKLQEIEQTKQNEQEREQYLHDEIQRLKRDLGLELYRKQDAEKKARMFEDKFHHEQTEYQKMQYDFTKIKHELKTIQVKYDALQQEMIDMHQNTKTKTPDVVQIFVDRTSTITMAEEVEPPKTSVRSKRRTNDENENEQEIKKPKLITRSSSNASTYATPRLCQPVDEPDNNKRPKVVIRNESAVSTKQTKTKAQNPKSESQAKPKTTGTRNRTKKENKESFPEPALASVPIQHESHSPIYATIQRDRSLDRASFTTVAVDLSTVQPAPPNDAPNATPKTSTFKRIQSFFRATPTSTSSTRTNRVMQIKSTVVAFGSSTPTNRLPPSIVKTPGPTVVPTATPSMAQKASTPKSKYNLRTRLFNNPIVKDTVEKKTQITKKPSRARK</sequence>
<keyword evidence="13" id="KW-1185">Reference proteome</keyword>
<keyword evidence="8" id="KW-0175">Coiled coil</keyword>
<dbReference type="SUPFAM" id="SSF49562">
    <property type="entry name" value="C2 domain (Calcium/lipid-binding domain, CaLB)"/>
    <property type="match status" value="1"/>
</dbReference>
<feature type="region of interest" description="Disordered" evidence="9">
    <location>
        <begin position="1205"/>
        <end position="1323"/>
    </location>
</feature>
<dbReference type="PANTHER" id="PTHR24115:SF1008">
    <property type="entry name" value="KINESIN-LIKE PROTEIN SUBITO"/>
    <property type="match status" value="1"/>
</dbReference>
<dbReference type="GO" id="GO:0007018">
    <property type="term" value="P:microtubule-based movement"/>
    <property type="evidence" value="ECO:0007669"/>
    <property type="project" value="InterPro"/>
</dbReference>
<keyword evidence="2" id="KW-0493">Microtubule</keyword>
<dbReference type="GO" id="GO:0008017">
    <property type="term" value="F:microtubule binding"/>
    <property type="evidence" value="ECO:0007669"/>
    <property type="project" value="InterPro"/>
</dbReference>
<evidence type="ECO:0000313" key="12">
    <source>
        <dbReference type="EMBL" id="CAF1246429.1"/>
    </source>
</evidence>
<evidence type="ECO:0000313" key="11">
    <source>
        <dbReference type="EMBL" id="CAF1171856.1"/>
    </source>
</evidence>
<proteinExistence type="inferred from homology"/>
<evidence type="ECO:0000256" key="3">
    <source>
        <dbReference type="ARBA" id="ARBA00022741"/>
    </source>
</evidence>
<evidence type="ECO:0000256" key="6">
    <source>
        <dbReference type="ARBA" id="ARBA00023212"/>
    </source>
</evidence>
<dbReference type="Gene3D" id="2.60.40.150">
    <property type="entry name" value="C2 domain"/>
    <property type="match status" value="1"/>
</dbReference>
<dbReference type="InterPro" id="IPR035892">
    <property type="entry name" value="C2_domain_sf"/>
</dbReference>
<evidence type="ECO:0000256" key="5">
    <source>
        <dbReference type="ARBA" id="ARBA00023175"/>
    </source>
</evidence>
<accession>A0A814ZRA9</accession>
<name>A0A814ZRA9_ADIRI</name>
<organism evidence="12 13">
    <name type="scientific">Adineta ricciae</name>
    <name type="common">Rotifer</name>
    <dbReference type="NCBI Taxonomy" id="249248"/>
    <lineage>
        <taxon>Eukaryota</taxon>
        <taxon>Metazoa</taxon>
        <taxon>Spiralia</taxon>
        <taxon>Gnathifera</taxon>
        <taxon>Rotifera</taxon>
        <taxon>Eurotatoria</taxon>
        <taxon>Bdelloidea</taxon>
        <taxon>Adinetida</taxon>
        <taxon>Adinetidae</taxon>
        <taxon>Adineta</taxon>
    </lineage>
</organism>
<dbReference type="Gene3D" id="3.40.850.10">
    <property type="entry name" value="Kinesin motor domain"/>
    <property type="match status" value="1"/>
</dbReference>
<dbReference type="GO" id="GO:0016887">
    <property type="term" value="F:ATP hydrolysis activity"/>
    <property type="evidence" value="ECO:0007669"/>
    <property type="project" value="TreeGrafter"/>
</dbReference>
<dbReference type="InterPro" id="IPR036961">
    <property type="entry name" value="Kinesin_motor_dom_sf"/>
</dbReference>
<dbReference type="InterPro" id="IPR027640">
    <property type="entry name" value="Kinesin-like_fam"/>
</dbReference>
<feature type="compositionally biased region" description="Polar residues" evidence="9">
    <location>
        <begin position="1237"/>
        <end position="1247"/>
    </location>
</feature>
<evidence type="ECO:0000256" key="2">
    <source>
        <dbReference type="ARBA" id="ARBA00022701"/>
    </source>
</evidence>
<evidence type="ECO:0000259" key="10">
    <source>
        <dbReference type="PROSITE" id="PS50067"/>
    </source>
</evidence>
<evidence type="ECO:0000256" key="8">
    <source>
        <dbReference type="SAM" id="Coils"/>
    </source>
</evidence>
<feature type="binding site" evidence="7">
    <location>
        <begin position="595"/>
        <end position="602"/>
    </location>
    <ligand>
        <name>ATP</name>
        <dbReference type="ChEBI" id="CHEBI:30616"/>
    </ligand>
</feature>
<keyword evidence="4 7" id="KW-0067">ATP-binding</keyword>
<dbReference type="InterPro" id="IPR001752">
    <property type="entry name" value="Kinesin_motor_dom"/>
</dbReference>
<keyword evidence="6" id="KW-0206">Cytoskeleton</keyword>
<feature type="domain" description="Kinesin motor" evidence="10">
    <location>
        <begin position="502"/>
        <end position="896"/>
    </location>
</feature>
<comment type="caution">
    <text evidence="12">The sequence shown here is derived from an EMBL/GenBank/DDBJ whole genome shotgun (WGS) entry which is preliminary data.</text>
</comment>
<keyword evidence="6" id="KW-0963">Cytoplasm</keyword>
<dbReference type="EMBL" id="CAJNOJ010000131">
    <property type="protein sequence ID" value="CAF1171856.1"/>
    <property type="molecule type" value="Genomic_DNA"/>
</dbReference>
<evidence type="ECO:0000313" key="13">
    <source>
        <dbReference type="Proteomes" id="UP000663828"/>
    </source>
</evidence>
<evidence type="ECO:0000256" key="4">
    <source>
        <dbReference type="ARBA" id="ARBA00022840"/>
    </source>
</evidence>
<evidence type="ECO:0000256" key="9">
    <source>
        <dbReference type="SAM" id="MobiDB-lite"/>
    </source>
</evidence>
<evidence type="ECO:0000256" key="1">
    <source>
        <dbReference type="ARBA" id="ARBA00004245"/>
    </source>
</evidence>
<feature type="coiled-coil region" evidence="8">
    <location>
        <begin position="1155"/>
        <end position="1182"/>
    </location>
</feature>
<dbReference type="Proteomes" id="UP000663828">
    <property type="component" value="Unassembled WGS sequence"/>
</dbReference>
<dbReference type="GO" id="GO:0005634">
    <property type="term" value="C:nucleus"/>
    <property type="evidence" value="ECO:0007669"/>
    <property type="project" value="TreeGrafter"/>
</dbReference>
<dbReference type="GO" id="GO:0005871">
    <property type="term" value="C:kinesin complex"/>
    <property type="evidence" value="ECO:0007669"/>
    <property type="project" value="TreeGrafter"/>
</dbReference>
<reference evidence="12" key="1">
    <citation type="submission" date="2021-02" db="EMBL/GenBank/DDBJ databases">
        <authorList>
            <person name="Nowell W R."/>
        </authorList>
    </citation>
    <scope>NUCLEOTIDE SEQUENCE</scope>
</reference>
<protein>
    <recommendedName>
        <fullName evidence="10">Kinesin motor domain-containing protein</fullName>
    </recommendedName>
</protein>
<feature type="compositionally biased region" description="Low complexity" evidence="9">
    <location>
        <begin position="1418"/>
        <end position="1431"/>
    </location>
</feature>
<dbReference type="GO" id="GO:0005874">
    <property type="term" value="C:microtubule"/>
    <property type="evidence" value="ECO:0007669"/>
    <property type="project" value="UniProtKB-KW"/>
</dbReference>
<gene>
    <name evidence="11" type="ORF">EDS130_LOCUS23733</name>
    <name evidence="12" type="ORF">XAT740_LOCUS26017</name>
</gene>
<feature type="coiled-coil region" evidence="8">
    <location>
        <begin position="993"/>
        <end position="1119"/>
    </location>
</feature>
<dbReference type="SUPFAM" id="SSF52540">
    <property type="entry name" value="P-loop containing nucleoside triphosphate hydrolases"/>
    <property type="match status" value="1"/>
</dbReference>
<keyword evidence="5 7" id="KW-0505">Motor protein</keyword>
<dbReference type="CDD" id="cd00030">
    <property type="entry name" value="C2"/>
    <property type="match status" value="1"/>
</dbReference>
<dbReference type="Pfam" id="PF00225">
    <property type="entry name" value="Kinesin"/>
    <property type="match status" value="1"/>
</dbReference>
<feature type="compositionally biased region" description="Polar residues" evidence="9">
    <location>
        <begin position="1432"/>
        <end position="1442"/>
    </location>
</feature>
<feature type="region of interest" description="Disordered" evidence="9">
    <location>
        <begin position="911"/>
        <end position="944"/>
    </location>
</feature>
<comment type="similarity">
    <text evidence="7">Belongs to the TRAFAC class myosin-kinesin ATPase superfamily. Kinesin family.</text>
</comment>
<dbReference type="InterPro" id="IPR027417">
    <property type="entry name" value="P-loop_NTPase"/>
</dbReference>
<feature type="compositionally biased region" description="Basic and acidic residues" evidence="9">
    <location>
        <begin position="930"/>
        <end position="941"/>
    </location>
</feature>
<dbReference type="SMART" id="SM00129">
    <property type="entry name" value="KISc"/>
    <property type="match status" value="1"/>
</dbReference>
<dbReference type="OrthoDB" id="2403182at2759"/>
<feature type="compositionally biased region" description="Basic residues" evidence="9">
    <location>
        <begin position="912"/>
        <end position="929"/>
    </location>
</feature>
<dbReference type="PANTHER" id="PTHR24115">
    <property type="entry name" value="KINESIN-RELATED"/>
    <property type="match status" value="1"/>
</dbReference>
<feature type="compositionally biased region" description="Polar residues" evidence="9">
    <location>
        <begin position="1272"/>
        <end position="1300"/>
    </location>
</feature>
<evidence type="ECO:0000256" key="7">
    <source>
        <dbReference type="PROSITE-ProRule" id="PRU00283"/>
    </source>
</evidence>
<feature type="region of interest" description="Disordered" evidence="9">
    <location>
        <begin position="1406"/>
        <end position="1445"/>
    </location>
</feature>
<dbReference type="EMBL" id="CAJNOR010002090">
    <property type="protein sequence ID" value="CAF1246429.1"/>
    <property type="molecule type" value="Genomic_DNA"/>
</dbReference>
<keyword evidence="3 7" id="KW-0547">Nucleotide-binding</keyword>
<dbReference type="GO" id="GO:0005524">
    <property type="term" value="F:ATP binding"/>
    <property type="evidence" value="ECO:0007669"/>
    <property type="project" value="UniProtKB-UniRule"/>
</dbReference>
<dbReference type="GO" id="GO:0003777">
    <property type="term" value="F:microtubule motor activity"/>
    <property type="evidence" value="ECO:0007669"/>
    <property type="project" value="InterPro"/>
</dbReference>
<comment type="subcellular location">
    <subcellularLocation>
        <location evidence="1">Cytoplasm</location>
        <location evidence="1">Cytoskeleton</location>
    </subcellularLocation>
</comment>
<dbReference type="Proteomes" id="UP000663852">
    <property type="component" value="Unassembled WGS sequence"/>
</dbReference>
<dbReference type="PROSITE" id="PS50067">
    <property type="entry name" value="KINESIN_MOTOR_2"/>
    <property type="match status" value="1"/>
</dbReference>
<dbReference type="PRINTS" id="PR00380">
    <property type="entry name" value="KINESINHEAVY"/>
</dbReference>